<evidence type="ECO:0000256" key="4">
    <source>
        <dbReference type="SAM" id="Phobius"/>
    </source>
</evidence>
<feature type="transmembrane region" description="Helical" evidence="4">
    <location>
        <begin position="202"/>
        <end position="222"/>
    </location>
</feature>
<dbReference type="InterPro" id="IPR003594">
    <property type="entry name" value="HATPase_dom"/>
</dbReference>
<evidence type="ECO:0000256" key="2">
    <source>
        <dbReference type="ARBA" id="ARBA00022777"/>
    </source>
</evidence>
<dbReference type="PANTHER" id="PTHR24421:SF60">
    <property type="entry name" value="SENSOR HISTIDINE KINASE COMP"/>
    <property type="match status" value="1"/>
</dbReference>
<dbReference type="GO" id="GO:0000160">
    <property type="term" value="P:phosphorelay signal transduction system"/>
    <property type="evidence" value="ECO:0007669"/>
    <property type="project" value="UniProtKB-KW"/>
</dbReference>
<evidence type="ECO:0000313" key="7">
    <source>
        <dbReference type="Proteomes" id="UP000298246"/>
    </source>
</evidence>
<accession>A0A4Y8PZQ5</accession>
<dbReference type="EMBL" id="MYFO01000016">
    <property type="protein sequence ID" value="TFE86904.1"/>
    <property type="molecule type" value="Genomic_DNA"/>
</dbReference>
<dbReference type="GO" id="GO:0016301">
    <property type="term" value="F:kinase activity"/>
    <property type="evidence" value="ECO:0007669"/>
    <property type="project" value="UniProtKB-KW"/>
</dbReference>
<feature type="transmembrane region" description="Helical" evidence="4">
    <location>
        <begin position="269"/>
        <end position="292"/>
    </location>
</feature>
<keyword evidence="1" id="KW-0808">Transferase</keyword>
<dbReference type="CDD" id="cd16917">
    <property type="entry name" value="HATPase_UhpB-NarQ-NarX-like"/>
    <property type="match status" value="1"/>
</dbReference>
<dbReference type="InterPro" id="IPR036890">
    <property type="entry name" value="HATPase_C_sf"/>
</dbReference>
<dbReference type="InterPro" id="IPR050482">
    <property type="entry name" value="Sensor_HK_TwoCompSys"/>
</dbReference>
<dbReference type="AlphaFoldDB" id="A0A4Y8PZQ5"/>
<feature type="transmembrane region" description="Helical" evidence="4">
    <location>
        <begin position="298"/>
        <end position="320"/>
    </location>
</feature>
<comment type="caution">
    <text evidence="6">The sequence shown here is derived from an EMBL/GenBank/DDBJ whole genome shotgun (WGS) entry which is preliminary data.</text>
</comment>
<evidence type="ECO:0000313" key="6">
    <source>
        <dbReference type="EMBL" id="TFE86904.1"/>
    </source>
</evidence>
<evidence type="ECO:0000259" key="5">
    <source>
        <dbReference type="SMART" id="SM00387"/>
    </source>
</evidence>
<dbReference type="InterPro" id="IPR036034">
    <property type="entry name" value="PDZ_sf"/>
</dbReference>
<dbReference type="OrthoDB" id="9781904at2"/>
<dbReference type="SMART" id="SM00387">
    <property type="entry name" value="HATPase_c"/>
    <property type="match status" value="1"/>
</dbReference>
<dbReference type="Proteomes" id="UP000298246">
    <property type="component" value="Unassembled WGS sequence"/>
</dbReference>
<keyword evidence="4" id="KW-0812">Transmembrane</keyword>
<proteinExistence type="predicted"/>
<keyword evidence="3" id="KW-0902">Two-component regulatory system</keyword>
<dbReference type="Gene3D" id="3.30.565.10">
    <property type="entry name" value="Histidine kinase-like ATPase, C-terminal domain"/>
    <property type="match status" value="1"/>
</dbReference>
<evidence type="ECO:0000256" key="3">
    <source>
        <dbReference type="ARBA" id="ARBA00023012"/>
    </source>
</evidence>
<feature type="transmembrane region" description="Helical" evidence="4">
    <location>
        <begin position="332"/>
        <end position="356"/>
    </location>
</feature>
<keyword evidence="4" id="KW-1133">Transmembrane helix</keyword>
<sequence length="775" mass="88734">MKNKSLTGIGISILCMALVWCIYITCKFPYVGLDLEFNQDKQWVVKYVDTQGVSVQLDIKAGDMIKQVDGVNPSEFPSVIKWRTIEQAHSLTVLRNGFEHEITFDKENPAMDVWLPLLEGAFSLIIGILLFMKMRLSPSARQLSLFFLAGAVIWFSFGASIRGDTTGKVLIGGFMTAFSVMFYHFLVLFFKEKVNVDLPRKVISYLYALALFISAVRLLYYAPWLASLIYPYNSFITLTFFSSGFLINLIMLALVYFKYRKDDLYLSAIIKNVWFSLLVSVLPIITLSFLPLLVTGEYFIHANLTSCFLLFFPLFSVYLIASNRLYDIGIILRRVAFAGVLAILPAGLFTAAYVIFFADRISGAQILFQFAGTLVIVTFVLYSAEYVTTKFEVLLFPRKFMLRSTLKRISKNCEGISSFRDLKNSILVDIVRTLQVMGGAIVFLYKDDIEIIYEGEIDPEEIERLMKSSALLGHPLYTSTEVNRHEEYTSYLIMTRKKSNMLLGQEERQWLNIVVSYLAVSLENVYLTRKLTTGLQQLASQLPNEQTAQEIQWFRKIMFELQEEERIRIATDLHDTTMQDLFFLKGKLIPLLDKYLMSEEDEAQLKSLIKFVEMINVSLRQSCFELDPYLLQEIGFVSMIKMYLDKERSNSPFQIDFIAQETPAIEQRDLNTKRHIFRMVQELLNNAKKHSHASRVTFTLTESHEWFCLIYEDDGVGFDKGNASPEIGMSGKGIEQLKGRILHLDGQVQLETQKGDGVRFIITIPVLKTGQDRAG</sequence>
<keyword evidence="4" id="KW-0472">Membrane</keyword>
<keyword evidence="2" id="KW-0418">Kinase</keyword>
<reference evidence="6 7" key="1">
    <citation type="submission" date="2017-03" db="EMBL/GenBank/DDBJ databases">
        <title>Isolation of Levoglucosan Utilizing Bacteria.</title>
        <authorList>
            <person name="Arya A.S."/>
        </authorList>
    </citation>
    <scope>NUCLEOTIDE SEQUENCE [LARGE SCALE GENOMIC DNA]</scope>
    <source>
        <strain evidence="6 7">MEC069</strain>
    </source>
</reference>
<feature type="transmembrane region" description="Helical" evidence="4">
    <location>
        <begin position="234"/>
        <end position="257"/>
    </location>
</feature>
<evidence type="ECO:0000256" key="1">
    <source>
        <dbReference type="ARBA" id="ARBA00022679"/>
    </source>
</evidence>
<dbReference type="Pfam" id="PF02518">
    <property type="entry name" value="HATPase_c"/>
    <property type="match status" value="1"/>
</dbReference>
<feature type="domain" description="Histidine kinase/HSP90-like ATPase" evidence="5">
    <location>
        <begin position="671"/>
        <end position="768"/>
    </location>
</feature>
<feature type="transmembrane region" description="Helical" evidence="4">
    <location>
        <begin position="113"/>
        <end position="131"/>
    </location>
</feature>
<dbReference type="SUPFAM" id="SSF55874">
    <property type="entry name" value="ATPase domain of HSP90 chaperone/DNA topoisomerase II/histidine kinase"/>
    <property type="match status" value="1"/>
</dbReference>
<dbReference type="PANTHER" id="PTHR24421">
    <property type="entry name" value="NITRATE/NITRITE SENSOR PROTEIN NARX-RELATED"/>
    <property type="match status" value="1"/>
</dbReference>
<dbReference type="SUPFAM" id="SSF50156">
    <property type="entry name" value="PDZ domain-like"/>
    <property type="match status" value="1"/>
</dbReference>
<dbReference type="RefSeq" id="WP_134753679.1">
    <property type="nucleotide sequence ID" value="NZ_MYFO02000015.1"/>
</dbReference>
<feature type="transmembrane region" description="Helical" evidence="4">
    <location>
        <begin position="362"/>
        <end position="382"/>
    </location>
</feature>
<feature type="transmembrane region" description="Helical" evidence="4">
    <location>
        <begin position="169"/>
        <end position="190"/>
    </location>
</feature>
<name>A0A4Y8PZQ5_9BACL</name>
<feature type="transmembrane region" description="Helical" evidence="4">
    <location>
        <begin position="143"/>
        <end position="163"/>
    </location>
</feature>
<organism evidence="6 7">
    <name type="scientific">Paenibacillus athensensis</name>
    <dbReference type="NCBI Taxonomy" id="1967502"/>
    <lineage>
        <taxon>Bacteria</taxon>
        <taxon>Bacillati</taxon>
        <taxon>Bacillota</taxon>
        <taxon>Bacilli</taxon>
        <taxon>Bacillales</taxon>
        <taxon>Paenibacillaceae</taxon>
        <taxon>Paenibacillus</taxon>
    </lineage>
</organism>
<keyword evidence="7" id="KW-1185">Reference proteome</keyword>
<gene>
    <name evidence="6" type="ORF">B5M42_13530</name>
</gene>
<protein>
    <recommendedName>
        <fullName evidence="5">Histidine kinase/HSP90-like ATPase domain-containing protein</fullName>
    </recommendedName>
</protein>
<feature type="transmembrane region" description="Helical" evidence="4">
    <location>
        <begin position="7"/>
        <end position="25"/>
    </location>
</feature>